<feature type="binding site" evidence="7">
    <location>
        <position position="31"/>
    </location>
    <ligand>
        <name>Ca(2+)</name>
        <dbReference type="ChEBI" id="CHEBI:29108"/>
    </ligand>
</feature>
<keyword evidence="4" id="KW-0378">Hydrolase</keyword>
<feature type="transmembrane region" description="Helical" evidence="9">
    <location>
        <begin position="62"/>
        <end position="80"/>
    </location>
</feature>
<keyword evidence="8" id="KW-0862">Zinc</keyword>
<feature type="transmembrane region" description="Helical" evidence="9">
    <location>
        <begin position="141"/>
        <end position="161"/>
    </location>
</feature>
<evidence type="ECO:0000256" key="3">
    <source>
        <dbReference type="ARBA" id="ARBA00022692"/>
    </source>
</evidence>
<evidence type="ECO:0000256" key="1">
    <source>
        <dbReference type="ARBA" id="ARBA00004141"/>
    </source>
</evidence>
<dbReference type="EMBL" id="ABDG02000015">
    <property type="protein sequence ID" value="EHK49835.1"/>
    <property type="molecule type" value="Genomic_DNA"/>
</dbReference>
<dbReference type="Proteomes" id="UP000005426">
    <property type="component" value="Unassembled WGS sequence"/>
</dbReference>
<keyword evidence="7" id="KW-0106">Calcium</keyword>
<feature type="transmembrane region" description="Helical" evidence="9">
    <location>
        <begin position="222"/>
        <end position="242"/>
    </location>
</feature>
<dbReference type="GO" id="GO:0005789">
    <property type="term" value="C:endoplasmic reticulum membrane"/>
    <property type="evidence" value="ECO:0007669"/>
    <property type="project" value="TreeGrafter"/>
</dbReference>
<dbReference type="PANTHER" id="PTHR46187">
    <property type="entry name" value="ALKALINE CERAMIDASE 3"/>
    <property type="match status" value="1"/>
</dbReference>
<feature type="binding site" evidence="8">
    <location>
        <position position="79"/>
    </location>
    <ligand>
        <name>Zn(2+)</name>
        <dbReference type="ChEBI" id="CHEBI:29105"/>
        <note>catalytic</note>
    </ligand>
</feature>
<evidence type="ECO:0000256" key="6">
    <source>
        <dbReference type="ARBA" id="ARBA00023136"/>
    </source>
</evidence>
<evidence type="ECO:0000256" key="5">
    <source>
        <dbReference type="ARBA" id="ARBA00022989"/>
    </source>
</evidence>
<name>G9NGT6_HYPAI</name>
<evidence type="ECO:0000256" key="2">
    <source>
        <dbReference type="ARBA" id="ARBA00009780"/>
    </source>
</evidence>
<dbReference type="HOGENOM" id="CLU_063293_1_0_1"/>
<dbReference type="KEGG" id="tatv:25776405"/>
<dbReference type="GO" id="GO:0046514">
    <property type="term" value="P:ceramide catabolic process"/>
    <property type="evidence" value="ECO:0007669"/>
    <property type="project" value="TreeGrafter"/>
</dbReference>
<feature type="transmembrane region" description="Helical" evidence="9">
    <location>
        <begin position="32"/>
        <end position="50"/>
    </location>
</feature>
<dbReference type="RefSeq" id="XP_013947998.1">
    <property type="nucleotide sequence ID" value="XM_014092523.1"/>
</dbReference>
<dbReference type="GO" id="GO:0046513">
    <property type="term" value="P:ceramide biosynthetic process"/>
    <property type="evidence" value="ECO:0007669"/>
    <property type="project" value="TreeGrafter"/>
</dbReference>
<dbReference type="OrthoDB" id="187171at2759"/>
<feature type="binding site" evidence="8">
    <location>
        <position position="224"/>
    </location>
    <ligand>
        <name>Zn(2+)</name>
        <dbReference type="ChEBI" id="CHEBI:29105"/>
        <note>catalytic</note>
    </ligand>
</feature>
<keyword evidence="5 9" id="KW-1133">Transmembrane helix</keyword>
<feature type="transmembrane region" description="Helical" evidence="9">
    <location>
        <begin position="117"/>
        <end position="135"/>
    </location>
</feature>
<comment type="caution">
    <text evidence="10">The sequence shown here is derived from an EMBL/GenBank/DDBJ whole genome shotgun (WGS) entry which is preliminary data.</text>
</comment>
<dbReference type="Pfam" id="PF05875">
    <property type="entry name" value="Ceramidase"/>
    <property type="match status" value="1"/>
</dbReference>
<dbReference type="InterPro" id="IPR008901">
    <property type="entry name" value="ACER"/>
</dbReference>
<keyword evidence="6 9" id="KW-0472">Membrane</keyword>
<feature type="binding site" evidence="7">
    <location>
        <position position="20"/>
    </location>
    <ligand>
        <name>Ca(2+)</name>
        <dbReference type="ChEBI" id="CHEBI:29108"/>
    </ligand>
</feature>
<dbReference type="GeneID" id="25776405"/>
<dbReference type="AlphaFoldDB" id="G9NGT6"/>
<gene>
    <name evidence="10" type="ORF">TRIATDRAFT_157314</name>
</gene>
<keyword evidence="11" id="KW-1185">Reference proteome</keyword>
<evidence type="ECO:0000256" key="4">
    <source>
        <dbReference type="ARBA" id="ARBA00022801"/>
    </source>
</evidence>
<comment type="similarity">
    <text evidence="2">Belongs to the alkaline ceramidase family.</text>
</comment>
<evidence type="ECO:0000313" key="10">
    <source>
        <dbReference type="EMBL" id="EHK49835.1"/>
    </source>
</evidence>
<dbReference type="PANTHER" id="PTHR46187:SF1">
    <property type="entry name" value="ALKALINE PHYTOCERAMIDASE"/>
    <property type="match status" value="1"/>
</dbReference>
<keyword evidence="7" id="KW-0479">Metal-binding</keyword>
<dbReference type="OMA" id="YVITRYI"/>
<evidence type="ECO:0008006" key="12">
    <source>
        <dbReference type="Google" id="ProtNLM"/>
    </source>
</evidence>
<proteinExistence type="inferred from homology"/>
<evidence type="ECO:0000256" key="8">
    <source>
        <dbReference type="PIRSR" id="PIRSR608901-2"/>
    </source>
</evidence>
<dbReference type="STRING" id="452589.G9NGT6"/>
<protein>
    <recommendedName>
        <fullName evidence="12">Alkaline phytoceramidase</fullName>
    </recommendedName>
</protein>
<keyword evidence="3 9" id="KW-0812">Transmembrane</keyword>
<organism evidence="10 11">
    <name type="scientific">Hypocrea atroviridis (strain ATCC 20476 / IMI 206040)</name>
    <name type="common">Trichoderma atroviride</name>
    <dbReference type="NCBI Taxonomy" id="452589"/>
    <lineage>
        <taxon>Eukaryota</taxon>
        <taxon>Fungi</taxon>
        <taxon>Dikarya</taxon>
        <taxon>Ascomycota</taxon>
        <taxon>Pezizomycotina</taxon>
        <taxon>Sordariomycetes</taxon>
        <taxon>Hypocreomycetidae</taxon>
        <taxon>Hypocreales</taxon>
        <taxon>Hypocreaceae</taxon>
        <taxon>Trichoderma</taxon>
    </lineage>
</organism>
<evidence type="ECO:0000313" key="11">
    <source>
        <dbReference type="Proteomes" id="UP000005426"/>
    </source>
</evidence>
<comment type="subcellular location">
    <subcellularLocation>
        <location evidence="1">Membrane</location>
        <topology evidence="1">Multi-pass membrane protein</topology>
    </subcellularLocation>
</comment>
<evidence type="ECO:0000256" key="9">
    <source>
        <dbReference type="SAM" id="Phobius"/>
    </source>
</evidence>
<feature type="transmembrane region" description="Helical" evidence="9">
    <location>
        <begin position="92"/>
        <end position="110"/>
    </location>
</feature>
<reference evidence="10 11" key="1">
    <citation type="journal article" date="2011" name="Genome Biol.">
        <title>Comparative genome sequence analysis underscores mycoparasitism as the ancestral life style of Trichoderma.</title>
        <authorList>
            <person name="Kubicek C.P."/>
            <person name="Herrera-Estrella A."/>
            <person name="Seidl-Seiboth V."/>
            <person name="Martinez D.A."/>
            <person name="Druzhinina I.S."/>
            <person name="Thon M."/>
            <person name="Zeilinger S."/>
            <person name="Casas-Flores S."/>
            <person name="Horwitz B.A."/>
            <person name="Mukherjee P.K."/>
            <person name="Mukherjee M."/>
            <person name="Kredics L."/>
            <person name="Alcaraz L.D."/>
            <person name="Aerts A."/>
            <person name="Antal Z."/>
            <person name="Atanasova L."/>
            <person name="Cervantes-Badillo M.G."/>
            <person name="Challacombe J."/>
            <person name="Chertkov O."/>
            <person name="McCluskey K."/>
            <person name="Coulpier F."/>
            <person name="Deshpande N."/>
            <person name="von Doehren H."/>
            <person name="Ebbole D.J."/>
            <person name="Esquivel-Naranjo E.U."/>
            <person name="Fekete E."/>
            <person name="Flipphi M."/>
            <person name="Glaser F."/>
            <person name="Gomez-Rodriguez E.Y."/>
            <person name="Gruber S."/>
            <person name="Han C."/>
            <person name="Henrissat B."/>
            <person name="Hermosa R."/>
            <person name="Hernandez-Onate M."/>
            <person name="Karaffa L."/>
            <person name="Kosti I."/>
            <person name="Le Crom S."/>
            <person name="Lindquist E."/>
            <person name="Lucas S."/>
            <person name="Luebeck M."/>
            <person name="Luebeck P.S."/>
            <person name="Margeot A."/>
            <person name="Metz B."/>
            <person name="Misra M."/>
            <person name="Nevalainen H."/>
            <person name="Omann M."/>
            <person name="Packer N."/>
            <person name="Perrone G."/>
            <person name="Uresti-Rivera E.E."/>
            <person name="Salamov A."/>
            <person name="Schmoll M."/>
            <person name="Seiboth B."/>
            <person name="Shapiro H."/>
            <person name="Sukno S."/>
            <person name="Tamayo-Ramos J.A."/>
            <person name="Tisch D."/>
            <person name="Wiest A."/>
            <person name="Wilkinson H.H."/>
            <person name="Zhang M."/>
            <person name="Coutinho P.M."/>
            <person name="Kenerley C.M."/>
            <person name="Monte E."/>
            <person name="Baker S.E."/>
            <person name="Grigoriev I.V."/>
        </authorList>
    </citation>
    <scope>NUCLEOTIDE SEQUENCE [LARGE SCALE GENOMIC DNA]</scope>
    <source>
        <strain evidence="11">ATCC 20476 / IMI 206040</strain>
    </source>
</reference>
<accession>G9NGT6</accession>
<dbReference type="GO" id="GO:0046872">
    <property type="term" value="F:metal ion binding"/>
    <property type="evidence" value="ECO:0007669"/>
    <property type="project" value="UniProtKB-KW"/>
</dbReference>
<dbReference type="eggNOG" id="KOG2329">
    <property type="taxonomic scope" value="Eukaryota"/>
</dbReference>
<feature type="transmembrane region" description="Helical" evidence="9">
    <location>
        <begin position="173"/>
        <end position="194"/>
    </location>
</feature>
<comment type="cofactor">
    <cofactor evidence="8">
        <name>Zn(2+)</name>
        <dbReference type="ChEBI" id="CHEBI:29105"/>
    </cofactor>
</comment>
<feature type="binding site" evidence="8">
    <location>
        <position position="220"/>
    </location>
    <ligand>
        <name>Zn(2+)</name>
        <dbReference type="ChEBI" id="CHEBI:29105"/>
        <note>catalytic</note>
    </ligand>
</feature>
<dbReference type="GO" id="GO:0016811">
    <property type="term" value="F:hydrolase activity, acting on carbon-nitrogen (but not peptide) bonds, in linear amides"/>
    <property type="evidence" value="ECO:0007669"/>
    <property type="project" value="InterPro"/>
</dbReference>
<evidence type="ECO:0000256" key="7">
    <source>
        <dbReference type="PIRSR" id="PIRSR608901-1"/>
    </source>
</evidence>
<sequence length="275" mass="30897">MADPVEPFWGPQTSYLNFCEEDYVVTRFIAEFVNTLSSFTFVIYGIYGLVTSPKEQRTGPRLISYTGLIGVGVCSAGYHMTMKYHTQMSDELSMHLLTTPIVYRLLTFKASPQRTKLVGTILLILFTTVMVTHMVMDEFLLHASAFGLSIYVIATRTLKVISQQVPDPAIKKTLQNISIFGMMSFVFGYFVWLIDDWACNILTDVRHTVGIPLAFLFELHGWWHVFTAIGGYVGVAIVDLIITGDVHKDPTDQLAWPVPFAARLMSSSQKSTKQS</sequence>